<feature type="binding site" evidence="2">
    <location>
        <position position="136"/>
    </location>
    <ligand>
        <name>Zn(2+)</name>
        <dbReference type="ChEBI" id="CHEBI:29105"/>
        <label>2</label>
    </ligand>
</feature>
<protein>
    <submittedName>
        <fullName evidence="3">M55 family metallopeptidase</fullName>
    </submittedName>
</protein>
<accession>A0A8J6JFJ7</accession>
<keyword evidence="2" id="KW-0862">Zinc</keyword>
<feature type="binding site" evidence="2">
    <location>
        <position position="60"/>
    </location>
    <ligand>
        <name>Zn(2+)</name>
        <dbReference type="ChEBI" id="CHEBI:29105"/>
        <label>2</label>
    </ligand>
</feature>
<dbReference type="PIRSF" id="PIRSF015853">
    <property type="entry name" value="Pep_DppA"/>
    <property type="match status" value="1"/>
</dbReference>
<gene>
    <name evidence="3" type="ORF">H8S57_08350</name>
</gene>
<dbReference type="Proteomes" id="UP000661435">
    <property type="component" value="Unassembled WGS sequence"/>
</dbReference>
<sequence>MNVFLSADLEGTAFAVTRESLRPGGHDYERSRQEMTLEVLAAAEGARAAGADRVVVRDAHGPGINLYPEQMPDYVELIRGWSYEPRMMVEGLDEHFDAALFVGYHSAAGQEGNALSHTISGAALHSIRVNGQPASEFLIYSWLAAYYGVPSVLLTGDRALCEAGKALHPALVTVPVRNDVGGRAQSLSSPAACRLIRAAAEQALRQDLQAARISLPEHFQVQLCYKDHAMAYRKSFYPGAAWADPCTIVFESDDWYEVNRFFAFTIL</sequence>
<feature type="binding site" evidence="2">
    <location>
        <position position="8"/>
    </location>
    <ligand>
        <name>Zn(2+)</name>
        <dbReference type="ChEBI" id="CHEBI:29105"/>
        <label>2</label>
    </ligand>
</feature>
<keyword evidence="4" id="KW-1185">Reference proteome</keyword>
<feature type="binding site" evidence="2">
    <location>
        <position position="10"/>
    </location>
    <ligand>
        <name>Zn(2+)</name>
        <dbReference type="ChEBI" id="CHEBI:29105"/>
        <label>1</label>
    </ligand>
</feature>
<dbReference type="Pfam" id="PF04951">
    <property type="entry name" value="Peptidase_M55"/>
    <property type="match status" value="1"/>
</dbReference>
<feature type="active site" description="Nucleophile" evidence="1">
    <location>
        <position position="117"/>
    </location>
</feature>
<dbReference type="InterPro" id="IPR036177">
    <property type="entry name" value="Peptidase_M55_sf"/>
</dbReference>
<evidence type="ECO:0000256" key="1">
    <source>
        <dbReference type="PIRSR" id="PIRSR015853-1"/>
    </source>
</evidence>
<dbReference type="InterPro" id="IPR007035">
    <property type="entry name" value="Peptidase_M55"/>
</dbReference>
<evidence type="ECO:0000313" key="3">
    <source>
        <dbReference type="EMBL" id="MBC5733739.1"/>
    </source>
</evidence>
<evidence type="ECO:0000313" key="4">
    <source>
        <dbReference type="Proteomes" id="UP000661435"/>
    </source>
</evidence>
<dbReference type="EMBL" id="JACOPP010000009">
    <property type="protein sequence ID" value="MBC5733739.1"/>
    <property type="molecule type" value="Genomic_DNA"/>
</dbReference>
<organism evidence="3 4">
    <name type="scientific">Lawsonibacter hominis</name>
    <dbReference type="NCBI Taxonomy" id="2763053"/>
    <lineage>
        <taxon>Bacteria</taxon>
        <taxon>Bacillati</taxon>
        <taxon>Bacillota</taxon>
        <taxon>Clostridia</taxon>
        <taxon>Eubacteriales</taxon>
        <taxon>Oscillospiraceae</taxon>
        <taxon>Lawsonibacter</taxon>
    </lineage>
</organism>
<dbReference type="GO" id="GO:0046872">
    <property type="term" value="F:metal ion binding"/>
    <property type="evidence" value="ECO:0007669"/>
    <property type="project" value="UniProtKB-KW"/>
</dbReference>
<keyword evidence="2" id="KW-0479">Metal-binding</keyword>
<dbReference type="SUPFAM" id="SSF63992">
    <property type="entry name" value="Dipeptide transport protein"/>
    <property type="match status" value="1"/>
</dbReference>
<reference evidence="3" key="1">
    <citation type="submission" date="2020-08" db="EMBL/GenBank/DDBJ databases">
        <title>Genome public.</title>
        <authorList>
            <person name="Liu C."/>
            <person name="Sun Q."/>
        </authorList>
    </citation>
    <scope>NUCLEOTIDE SEQUENCE</scope>
    <source>
        <strain evidence="3">NSJ-51</strain>
    </source>
</reference>
<name>A0A8J6JFJ7_9FIRM</name>
<proteinExistence type="predicted"/>
<evidence type="ECO:0000256" key="2">
    <source>
        <dbReference type="PIRSR" id="PIRSR015853-2"/>
    </source>
</evidence>
<feature type="binding site" evidence="2">
    <location>
        <position position="8"/>
    </location>
    <ligand>
        <name>Zn(2+)</name>
        <dbReference type="ChEBI" id="CHEBI:29105"/>
        <label>1</label>
    </ligand>
</feature>
<dbReference type="AlphaFoldDB" id="A0A8J6JFJ7"/>
<dbReference type="Gene3D" id="3.40.50.10780">
    <property type="entry name" value="Dipeptide transport protein"/>
    <property type="match status" value="1"/>
</dbReference>
<dbReference type="RefSeq" id="WP_186907627.1">
    <property type="nucleotide sequence ID" value="NZ_JACOPP010000009.1"/>
</dbReference>
<dbReference type="CDD" id="cd08770">
    <property type="entry name" value="DAP_dppA_3"/>
    <property type="match status" value="1"/>
</dbReference>
<comment type="caution">
    <text evidence="3">The sequence shown here is derived from an EMBL/GenBank/DDBJ whole genome shotgun (WGS) entry which is preliminary data.</text>
</comment>
<dbReference type="Gene3D" id="3.30.1360.130">
    <property type="entry name" value="Dipeptide transport protein"/>
    <property type="match status" value="1"/>
</dbReference>
<dbReference type="InterPro" id="IPR027476">
    <property type="entry name" value="DppA_N"/>
</dbReference>
<feature type="binding site" evidence="2">
    <location>
        <position position="105"/>
    </location>
    <ligand>
        <name>Zn(2+)</name>
        <dbReference type="ChEBI" id="CHEBI:29105"/>
        <label>2</label>
    </ligand>
</feature>